<feature type="compositionally biased region" description="Basic and acidic residues" evidence="1">
    <location>
        <begin position="253"/>
        <end position="265"/>
    </location>
</feature>
<gene>
    <name evidence="2" type="ORF">QO006_002132</name>
</gene>
<protein>
    <submittedName>
        <fullName evidence="2">Uncharacterized protein</fullName>
    </submittedName>
</protein>
<dbReference type="EMBL" id="JAURUR010000006">
    <property type="protein sequence ID" value="MDP9764686.1"/>
    <property type="molecule type" value="Genomic_DNA"/>
</dbReference>
<evidence type="ECO:0000256" key="1">
    <source>
        <dbReference type="SAM" id="MobiDB-lite"/>
    </source>
</evidence>
<reference evidence="2 3" key="1">
    <citation type="submission" date="2023-07" db="EMBL/GenBank/DDBJ databases">
        <title>Genomic Encyclopedia of Type Strains, Phase IV (KMG-IV): sequencing the most valuable type-strain genomes for metagenomic binning, comparative biology and taxonomic classification.</title>
        <authorList>
            <person name="Goeker M."/>
        </authorList>
    </citation>
    <scope>NUCLEOTIDE SEQUENCE [LARGE SCALE GENOMIC DNA]</scope>
    <source>
        <strain evidence="2 3">NIO-1023</strain>
    </source>
</reference>
<evidence type="ECO:0000313" key="2">
    <source>
        <dbReference type="EMBL" id="MDP9764686.1"/>
    </source>
</evidence>
<evidence type="ECO:0000313" key="3">
    <source>
        <dbReference type="Proteomes" id="UP001232163"/>
    </source>
</evidence>
<organism evidence="2 3">
    <name type="scientific">Deinococcus enclensis</name>
    <dbReference type="NCBI Taxonomy" id="1049582"/>
    <lineage>
        <taxon>Bacteria</taxon>
        <taxon>Thermotogati</taxon>
        <taxon>Deinococcota</taxon>
        <taxon>Deinococci</taxon>
        <taxon>Deinococcales</taxon>
        <taxon>Deinococcaceae</taxon>
        <taxon>Deinococcus</taxon>
    </lineage>
</organism>
<proteinExistence type="predicted"/>
<feature type="region of interest" description="Disordered" evidence="1">
    <location>
        <begin position="238"/>
        <end position="265"/>
    </location>
</feature>
<dbReference type="RefSeq" id="WP_307466267.1">
    <property type="nucleotide sequence ID" value="NZ_JAURUR010000006.1"/>
</dbReference>
<name>A0ABT9MDJ0_9DEIO</name>
<accession>A0ABT9MDJ0</accession>
<dbReference type="Proteomes" id="UP001232163">
    <property type="component" value="Unassembled WGS sequence"/>
</dbReference>
<comment type="caution">
    <text evidence="2">The sequence shown here is derived from an EMBL/GenBank/DDBJ whole genome shotgun (WGS) entry which is preliminary data.</text>
</comment>
<sequence length="265" mass="25741">MKHIVFPTVADADAFIADLQSQGVVRPEVGTTNVTRRSGMTTDTYSNDTYAGDAGAGAEDAGAGAVKGTGVGALVGAAAGILGAGAVVASGGLALPVILGMTALGSGVGAAVGATGGAMGIDENADGRTAADGYAVDDADYDHMHTSVSGGGRAVAVDEHVPSDVLDAAVRRHNGSYVSGAGMAGAGAAVAGGATRVGSAAGDVASAAGNKLEEGADHLRAMGHEVAGAVTGNPKHDALAAEDRAKANMNNDQADRDMMDADRKV</sequence>
<keyword evidence="3" id="KW-1185">Reference proteome</keyword>